<reference evidence="2" key="1">
    <citation type="journal article" date="2019" name="Int. J. Syst. Evol. Microbiol.">
        <title>The Global Catalogue of Microorganisms (GCM) 10K type strain sequencing project: providing services to taxonomists for standard genome sequencing and annotation.</title>
        <authorList>
            <consortium name="The Broad Institute Genomics Platform"/>
            <consortium name="The Broad Institute Genome Sequencing Center for Infectious Disease"/>
            <person name="Wu L."/>
            <person name="Ma J."/>
        </authorList>
    </citation>
    <scope>NUCLEOTIDE SEQUENCE [LARGE SCALE GENOMIC DNA]</scope>
    <source>
        <strain evidence="2">CCUG 63246</strain>
    </source>
</reference>
<proteinExistence type="predicted"/>
<dbReference type="Pfam" id="PF09630">
    <property type="entry name" value="DUF2024"/>
    <property type="match status" value="1"/>
</dbReference>
<dbReference type="Proteomes" id="UP001597163">
    <property type="component" value="Unassembled WGS sequence"/>
</dbReference>
<protein>
    <submittedName>
        <fullName evidence="1">DUF2024 family protein</fullName>
    </submittedName>
</protein>
<dbReference type="InterPro" id="IPR018592">
    <property type="entry name" value="DUF2024"/>
</dbReference>
<dbReference type="EMBL" id="JBHTLJ010000001">
    <property type="protein sequence ID" value="MFD1161054.1"/>
    <property type="molecule type" value="Genomic_DNA"/>
</dbReference>
<evidence type="ECO:0000313" key="1">
    <source>
        <dbReference type="EMBL" id="MFD1161054.1"/>
    </source>
</evidence>
<keyword evidence="2" id="KW-1185">Reference proteome</keyword>
<accession>A0ABW3R7T1</accession>
<name>A0ABW3R7T1_9FLAO</name>
<dbReference type="SUPFAM" id="SSF160766">
    <property type="entry name" value="NE1680-like"/>
    <property type="match status" value="1"/>
</dbReference>
<organism evidence="1 2">
    <name type="scientific">Hwangdonia seohaensis</name>
    <dbReference type="NCBI Taxonomy" id="1240727"/>
    <lineage>
        <taxon>Bacteria</taxon>
        <taxon>Pseudomonadati</taxon>
        <taxon>Bacteroidota</taxon>
        <taxon>Flavobacteriia</taxon>
        <taxon>Flavobacteriales</taxon>
        <taxon>Flavobacteriaceae</taxon>
        <taxon>Hwangdonia</taxon>
    </lineage>
</organism>
<dbReference type="Gene3D" id="3.10.510.10">
    <property type="entry name" value="NE1680-like"/>
    <property type="match status" value="1"/>
</dbReference>
<dbReference type="RefSeq" id="WP_311935378.1">
    <property type="nucleotide sequence ID" value="NZ_JAVSCK010000001.1"/>
</dbReference>
<gene>
    <name evidence="1" type="ORF">ACFQ2E_01415</name>
</gene>
<sequence>MKVSVWDTYVKRDDGKLMHFDILVPNSLQDEQTILNYGTSYLKSKAFKTESISSKICNFCHIEQATDAVIKDIQSKGFSIIEMENCN</sequence>
<dbReference type="InterPro" id="IPR023122">
    <property type="entry name" value="NE1680-like_sf"/>
</dbReference>
<comment type="caution">
    <text evidence="1">The sequence shown here is derived from an EMBL/GenBank/DDBJ whole genome shotgun (WGS) entry which is preliminary data.</text>
</comment>
<evidence type="ECO:0000313" key="2">
    <source>
        <dbReference type="Proteomes" id="UP001597163"/>
    </source>
</evidence>